<dbReference type="STRING" id="1940790.L21SP3_00064"/>
<proteinExistence type="predicted"/>
<organism evidence="1 2">
    <name type="scientific">Sedimentisphaera cyanobacteriorum</name>
    <dbReference type="NCBI Taxonomy" id="1940790"/>
    <lineage>
        <taxon>Bacteria</taxon>
        <taxon>Pseudomonadati</taxon>
        <taxon>Planctomycetota</taxon>
        <taxon>Phycisphaerae</taxon>
        <taxon>Sedimentisphaerales</taxon>
        <taxon>Sedimentisphaeraceae</taxon>
        <taxon>Sedimentisphaera</taxon>
    </lineage>
</organism>
<sequence length="97" mass="11412">MFGAKKNSNIKSVYLIRSEGFYCADFVFFYHERHEKHEEDMVSIYFLSTDDADDTDFIWIIPRKNDILLELVKISGEWRVASGERRVASGEWRVAKS</sequence>
<evidence type="ECO:0000313" key="1">
    <source>
        <dbReference type="EMBL" id="AQQ08288.1"/>
    </source>
</evidence>
<keyword evidence="2" id="KW-1185">Reference proteome</keyword>
<name>A0A1Q2HLE8_9BACT</name>
<dbReference type="EMBL" id="CP019633">
    <property type="protein sequence ID" value="AQQ08288.1"/>
    <property type="molecule type" value="Genomic_DNA"/>
</dbReference>
<reference evidence="2" key="1">
    <citation type="submission" date="2017-02" db="EMBL/GenBank/DDBJ databases">
        <title>Comparative genomics and description of representatives of a novel lineage of planctomycetes thriving in anoxic sediments.</title>
        <authorList>
            <person name="Spring S."/>
            <person name="Bunk B."/>
            <person name="Sproer C."/>
            <person name="Klenk H.-P."/>
        </authorList>
    </citation>
    <scope>NUCLEOTIDE SEQUENCE [LARGE SCALE GENOMIC DNA]</scope>
    <source>
        <strain evidence="2">L21-RPul-D3</strain>
    </source>
</reference>
<dbReference type="Proteomes" id="UP000188273">
    <property type="component" value="Chromosome"/>
</dbReference>
<dbReference type="KEGG" id="pbu:L21SP3_00064"/>
<gene>
    <name evidence="1" type="ORF">L21SP3_00064</name>
</gene>
<protein>
    <submittedName>
        <fullName evidence="1">Uncharacterized protein</fullName>
    </submittedName>
</protein>
<evidence type="ECO:0000313" key="2">
    <source>
        <dbReference type="Proteomes" id="UP000188273"/>
    </source>
</evidence>
<accession>A0A1Q2HLE8</accession>
<dbReference type="AlphaFoldDB" id="A0A1Q2HLE8"/>